<organism evidence="10 11">
    <name type="scientific">Acidovorax delafieldii</name>
    <name type="common">Pseudomonas delafieldii</name>
    <dbReference type="NCBI Taxonomy" id="47920"/>
    <lineage>
        <taxon>Bacteria</taxon>
        <taxon>Pseudomonadati</taxon>
        <taxon>Pseudomonadota</taxon>
        <taxon>Betaproteobacteria</taxon>
        <taxon>Burkholderiales</taxon>
        <taxon>Comamonadaceae</taxon>
        <taxon>Acidovorax</taxon>
    </lineage>
</organism>
<sequence>MNAIGLLLLVLALVLMMTTGWATYAVLLGVSTLGAMAGLALGAFDGAVLRSLPERVVGLLEHDLLQALVLYAVVGALLNHLALVNGLYSGLRKLLARVVGLRAAPDMAGLGVGMLMAPMNGSVGASLVTLSHTAGQAWAREGMPPARRTALVAVASTLGIIVPPSLVLLLLGDAMLRAHTEGLTLATQLGLASARAGTRIINTQDVLQAALAPGALLLVLWMGVTWWLAQRRAVGIADQGVASTAPAPLTRSERWTLGVVPTLIVALLALVTTGRVRAVEAAATAGVLLLVWGMASRQLTLRRLAQVLDDAMALTGALFALLVAAVTFSLVLRAYGTDVLVAEWMRALQGQPLLAMGVVLAVLLGSAFVLDAFELIFLIIPIVMPPLLALVDDAAWVAALTLLVLQAGFLLPPLGYALVLSRAQVAPRPAMGAVARALAPYLLCLAGVIALVMAVPATTQWLRSTPATLPEMSIQGDDLDALMREMSQPEAPALAPAASATPP</sequence>
<dbReference type="Proteomes" id="UP000321485">
    <property type="component" value="Unassembled WGS sequence"/>
</dbReference>
<evidence type="ECO:0000256" key="8">
    <source>
        <dbReference type="SAM" id="Phobius"/>
    </source>
</evidence>
<dbReference type="GO" id="GO:0022857">
    <property type="term" value="F:transmembrane transporter activity"/>
    <property type="evidence" value="ECO:0007669"/>
    <property type="project" value="UniProtKB-UniRule"/>
</dbReference>
<evidence type="ECO:0000313" key="11">
    <source>
        <dbReference type="Proteomes" id="UP000321485"/>
    </source>
</evidence>
<keyword evidence="4 8" id="KW-0812">Transmembrane</keyword>
<evidence type="ECO:0000256" key="1">
    <source>
        <dbReference type="ARBA" id="ARBA00004429"/>
    </source>
</evidence>
<protein>
    <submittedName>
        <fullName evidence="10">Tripartite ATP-independent transporter DctM subunit</fullName>
    </submittedName>
</protein>
<dbReference type="Pfam" id="PF06808">
    <property type="entry name" value="DctM"/>
    <property type="match status" value="1"/>
</dbReference>
<dbReference type="GO" id="GO:0005886">
    <property type="term" value="C:plasma membrane"/>
    <property type="evidence" value="ECO:0007669"/>
    <property type="project" value="UniProtKB-SubCell"/>
</dbReference>
<feature type="transmembrane region" description="Helical" evidence="8">
    <location>
        <begin position="64"/>
        <end position="88"/>
    </location>
</feature>
<feature type="transmembrane region" description="Helical" evidence="8">
    <location>
        <begin position="281"/>
        <end position="299"/>
    </location>
</feature>
<evidence type="ECO:0000256" key="2">
    <source>
        <dbReference type="ARBA" id="ARBA00022475"/>
    </source>
</evidence>
<keyword evidence="5 8" id="KW-1133">Transmembrane helix</keyword>
<feature type="transmembrane region" description="Helical" evidence="8">
    <location>
        <begin position="353"/>
        <end position="383"/>
    </location>
</feature>
<dbReference type="PANTHER" id="PTHR33362">
    <property type="entry name" value="SIALIC ACID TRAP TRANSPORTER PERMEASE PROTEIN SIAT-RELATED"/>
    <property type="match status" value="1"/>
</dbReference>
<feature type="transmembrane region" description="Helical" evidence="8">
    <location>
        <begin position="395"/>
        <end position="420"/>
    </location>
</feature>
<dbReference type="AlphaFoldDB" id="A0A561XKC8"/>
<comment type="subcellular location">
    <subcellularLocation>
        <location evidence="1 7">Cell inner membrane</location>
        <topology evidence="1 7">Multi-pass membrane protein</topology>
    </subcellularLocation>
</comment>
<evidence type="ECO:0000256" key="4">
    <source>
        <dbReference type="ARBA" id="ARBA00022692"/>
    </source>
</evidence>
<keyword evidence="2" id="KW-1003">Cell membrane</keyword>
<evidence type="ECO:0000259" key="9">
    <source>
        <dbReference type="Pfam" id="PF06808"/>
    </source>
</evidence>
<keyword evidence="3 7" id="KW-0997">Cell inner membrane</keyword>
<dbReference type="EMBL" id="VJWE01000014">
    <property type="protein sequence ID" value="TWG36527.1"/>
    <property type="molecule type" value="Genomic_DNA"/>
</dbReference>
<evidence type="ECO:0000256" key="7">
    <source>
        <dbReference type="RuleBase" id="RU369079"/>
    </source>
</evidence>
<comment type="function">
    <text evidence="7">Part of the tripartite ATP-independent periplasmic (TRAP) transport system.</text>
</comment>
<feature type="transmembrane region" description="Helical" evidence="8">
    <location>
        <begin position="255"/>
        <end position="274"/>
    </location>
</feature>
<evidence type="ECO:0000256" key="5">
    <source>
        <dbReference type="ARBA" id="ARBA00022989"/>
    </source>
</evidence>
<keyword evidence="7" id="KW-0813">Transport</keyword>
<feature type="transmembrane region" description="Helical" evidence="8">
    <location>
        <begin position="206"/>
        <end position="229"/>
    </location>
</feature>
<gene>
    <name evidence="10" type="ORF">ATF69_2914</name>
</gene>
<feature type="transmembrane region" description="Helical" evidence="8">
    <location>
        <begin position="108"/>
        <end position="130"/>
    </location>
</feature>
<evidence type="ECO:0000256" key="6">
    <source>
        <dbReference type="ARBA" id="ARBA00023136"/>
    </source>
</evidence>
<feature type="transmembrane region" description="Helical" evidence="8">
    <location>
        <begin position="150"/>
        <end position="170"/>
    </location>
</feature>
<reference evidence="10 11" key="1">
    <citation type="journal article" date="2015" name="Stand. Genomic Sci.">
        <title>Genomic Encyclopedia of Bacterial and Archaeal Type Strains, Phase III: the genomes of soil and plant-associated and newly described type strains.</title>
        <authorList>
            <person name="Whitman W.B."/>
            <person name="Woyke T."/>
            <person name="Klenk H.P."/>
            <person name="Zhou Y."/>
            <person name="Lilburn T.G."/>
            <person name="Beck B.J."/>
            <person name="De Vos P."/>
            <person name="Vandamme P."/>
            <person name="Eisen J.A."/>
            <person name="Garrity G."/>
            <person name="Hugenholtz P."/>
            <person name="Kyrpides N.C."/>
        </authorList>
    </citation>
    <scope>NUCLEOTIDE SEQUENCE [LARGE SCALE GENOMIC DNA]</scope>
    <source>
        <strain evidence="10 11">DSM 64</strain>
    </source>
</reference>
<dbReference type="GeneID" id="51111969"/>
<keyword evidence="6 8" id="KW-0472">Membrane</keyword>
<accession>A0A561XKC8</accession>
<feature type="transmembrane region" description="Helical" evidence="8">
    <location>
        <begin position="311"/>
        <end position="332"/>
    </location>
</feature>
<proteinExistence type="predicted"/>
<evidence type="ECO:0000256" key="3">
    <source>
        <dbReference type="ARBA" id="ARBA00022519"/>
    </source>
</evidence>
<feature type="transmembrane region" description="Helical" evidence="8">
    <location>
        <begin position="441"/>
        <end position="462"/>
    </location>
</feature>
<dbReference type="InterPro" id="IPR010656">
    <property type="entry name" value="DctM"/>
</dbReference>
<dbReference type="RefSeq" id="WP_146871384.1">
    <property type="nucleotide sequence ID" value="NZ_VJWE01000014.1"/>
</dbReference>
<evidence type="ECO:0000313" key="10">
    <source>
        <dbReference type="EMBL" id="TWG36527.1"/>
    </source>
</evidence>
<name>A0A561XKC8_ACIDE</name>
<dbReference type="InterPro" id="IPR004681">
    <property type="entry name" value="TRAP_DctM"/>
</dbReference>
<feature type="domain" description="TRAP C4-dicarboxylate transport system permease DctM subunit" evidence="9">
    <location>
        <begin position="13"/>
        <end position="457"/>
    </location>
</feature>
<comment type="caution">
    <text evidence="10">The sequence shown here is derived from an EMBL/GenBank/DDBJ whole genome shotgun (WGS) entry which is preliminary data.</text>
</comment>